<organism evidence="2 3">
    <name type="scientific">Flammeovirga aprica JL-4</name>
    <dbReference type="NCBI Taxonomy" id="694437"/>
    <lineage>
        <taxon>Bacteria</taxon>
        <taxon>Pseudomonadati</taxon>
        <taxon>Bacteroidota</taxon>
        <taxon>Cytophagia</taxon>
        <taxon>Cytophagales</taxon>
        <taxon>Flammeovirgaceae</taxon>
        <taxon>Flammeovirga</taxon>
    </lineage>
</organism>
<gene>
    <name evidence="2" type="ORF">HHU12_28405</name>
</gene>
<dbReference type="InterPro" id="IPR041527">
    <property type="entry name" value="YhcG_N"/>
</dbReference>
<dbReference type="PANTHER" id="PTHR30547:SF5">
    <property type="entry name" value="NUCLEASE YHCG-RELATED"/>
    <property type="match status" value="1"/>
</dbReference>
<dbReference type="RefSeq" id="WP_169660122.1">
    <property type="nucleotide sequence ID" value="NZ_JABANE010000122.1"/>
</dbReference>
<evidence type="ECO:0000259" key="1">
    <source>
        <dbReference type="Pfam" id="PF17761"/>
    </source>
</evidence>
<name>A0A7X9XCK2_9BACT</name>
<feature type="domain" description="YhcG N-terminal" evidence="1">
    <location>
        <begin position="15"/>
        <end position="138"/>
    </location>
</feature>
<evidence type="ECO:0000313" key="2">
    <source>
        <dbReference type="EMBL" id="NME71921.1"/>
    </source>
</evidence>
<dbReference type="Pfam" id="PF17761">
    <property type="entry name" value="DUF1016_N"/>
    <property type="match status" value="1"/>
</dbReference>
<proteinExistence type="predicted"/>
<protein>
    <submittedName>
        <fullName evidence="2">DUF1016 domain-containing protein</fullName>
    </submittedName>
</protein>
<dbReference type="InterPro" id="IPR053148">
    <property type="entry name" value="PD-DEXK-like_domain"/>
</dbReference>
<sequence length="139" mass="16256">MKEITQPEETNFYSEIKKILASAKTKVNSVVNSAMVEAYWSIGKRIVEEEQKGEAKAKYGSFLIKELSIQLTEEFGRGFSIAIIKNFRQFYLTYSSDESTIQKSYTLCSQLTWSHNRRIMRVTDPKARWYYLEESLNQN</sequence>
<reference evidence="2 3" key="1">
    <citation type="submission" date="2020-04" db="EMBL/GenBank/DDBJ databases">
        <title>Flammeovirga sp. SR4, a novel species isolated from seawater.</title>
        <authorList>
            <person name="Wang X."/>
        </authorList>
    </citation>
    <scope>NUCLEOTIDE SEQUENCE [LARGE SCALE GENOMIC DNA]</scope>
    <source>
        <strain evidence="2 3">ATCC 23126</strain>
    </source>
</reference>
<dbReference type="AlphaFoldDB" id="A0A7X9XCK2"/>
<dbReference type="PANTHER" id="PTHR30547">
    <property type="entry name" value="UNCHARACTERIZED PROTEIN YHCG-RELATED"/>
    <property type="match status" value="1"/>
</dbReference>
<accession>A0A7X9XCK2</accession>
<evidence type="ECO:0000313" key="3">
    <source>
        <dbReference type="Proteomes" id="UP000576082"/>
    </source>
</evidence>
<comment type="caution">
    <text evidence="2">The sequence shown here is derived from an EMBL/GenBank/DDBJ whole genome shotgun (WGS) entry which is preliminary data.</text>
</comment>
<dbReference type="EMBL" id="JABANE010000122">
    <property type="protein sequence ID" value="NME71921.1"/>
    <property type="molecule type" value="Genomic_DNA"/>
</dbReference>
<dbReference type="Proteomes" id="UP000576082">
    <property type="component" value="Unassembled WGS sequence"/>
</dbReference>
<keyword evidence="3" id="KW-1185">Reference proteome</keyword>